<feature type="signal peptide" evidence="1">
    <location>
        <begin position="1"/>
        <end position="22"/>
    </location>
</feature>
<comment type="caution">
    <text evidence="2">The sequence shown here is derived from an EMBL/GenBank/DDBJ whole genome shotgun (WGS) entry which is preliminary data.</text>
</comment>
<name>A0ABW8KR80_9GAMM</name>
<dbReference type="RefSeq" id="WP_404674458.1">
    <property type="nucleotide sequence ID" value="NZ_CABVLM010000003.1"/>
</dbReference>
<evidence type="ECO:0000256" key="1">
    <source>
        <dbReference type="SAM" id="SignalP"/>
    </source>
</evidence>
<evidence type="ECO:0000313" key="3">
    <source>
        <dbReference type="Proteomes" id="UP001620262"/>
    </source>
</evidence>
<proteinExistence type="predicted"/>
<evidence type="ECO:0008006" key="4">
    <source>
        <dbReference type="Google" id="ProtNLM"/>
    </source>
</evidence>
<keyword evidence="3" id="KW-1185">Reference proteome</keyword>
<feature type="chain" id="PRO_5046481400" description="Secreted protein" evidence="1">
    <location>
        <begin position="23"/>
        <end position="163"/>
    </location>
</feature>
<dbReference type="Proteomes" id="UP001620262">
    <property type="component" value="Unassembled WGS sequence"/>
</dbReference>
<keyword evidence="1" id="KW-0732">Signal</keyword>
<gene>
    <name evidence="2" type="ORF">ACI2JU_00280</name>
</gene>
<reference evidence="2 3" key="1">
    <citation type="submission" date="2024-11" db="EMBL/GenBank/DDBJ databases">
        <title>The Natural Products Discovery Center: Release of the First 8490 Sequenced Strains for Exploring Actinobacteria Biosynthetic Diversity.</title>
        <authorList>
            <person name="Kalkreuter E."/>
            <person name="Kautsar S.A."/>
            <person name="Yang D."/>
            <person name="Bader C.D."/>
            <person name="Teijaro C.N."/>
            <person name="Fluegel L."/>
            <person name="Davis C.M."/>
            <person name="Simpson J.R."/>
            <person name="Lauterbach L."/>
            <person name="Steele A.D."/>
            <person name="Gui C."/>
            <person name="Meng S."/>
            <person name="Li G."/>
            <person name="Viehrig K."/>
            <person name="Ye F."/>
            <person name="Su P."/>
            <person name="Kiefer A.F."/>
            <person name="Nichols A."/>
            <person name="Cepeda A.J."/>
            <person name="Yan W."/>
            <person name="Fan B."/>
            <person name="Jiang Y."/>
            <person name="Adhikari A."/>
            <person name="Zheng C.-J."/>
            <person name="Schuster L."/>
            <person name="Cowan T.M."/>
            <person name="Smanski M.J."/>
            <person name="Chevrette M.G."/>
            <person name="De Carvalho L.P.S."/>
            <person name="Shen B."/>
        </authorList>
    </citation>
    <scope>NUCLEOTIDE SEQUENCE [LARGE SCALE GENOMIC DNA]</scope>
    <source>
        <strain evidence="2 3">NPDC078403</strain>
    </source>
</reference>
<sequence length="163" mass="18487">MMKKSVSYLSVVLALMSTSAMADFNYPGEGNVRYPTGVEKPFQFGFAWQQQNSKFTIGKKSYDMQLPESYSIAITLAKDEQQVWVQEFNNGFIEGFSWEIGEHTIKLEKRQYKGAVKGDYVISLDNKDYFFARNNISILIKFTAEGIDTVAIDGVTKDMGTKQ</sequence>
<organism evidence="2 3">
    <name type="scientific">Pseudoalteromonas rhizosphaerae</name>
    <dbReference type="NCBI Taxonomy" id="2518973"/>
    <lineage>
        <taxon>Bacteria</taxon>
        <taxon>Pseudomonadati</taxon>
        <taxon>Pseudomonadota</taxon>
        <taxon>Gammaproteobacteria</taxon>
        <taxon>Alteromonadales</taxon>
        <taxon>Pseudoalteromonadaceae</taxon>
        <taxon>Pseudoalteromonas</taxon>
    </lineage>
</organism>
<dbReference type="EMBL" id="JBJDOT010000001">
    <property type="protein sequence ID" value="MFK3862336.1"/>
    <property type="molecule type" value="Genomic_DNA"/>
</dbReference>
<accession>A0ABW8KR80</accession>
<protein>
    <recommendedName>
        <fullName evidence="4">Secreted protein</fullName>
    </recommendedName>
</protein>
<evidence type="ECO:0000313" key="2">
    <source>
        <dbReference type="EMBL" id="MFK3862336.1"/>
    </source>
</evidence>